<dbReference type="EMBL" id="JACHHY010000004">
    <property type="protein sequence ID" value="MBB5017659.1"/>
    <property type="molecule type" value="Genomic_DNA"/>
</dbReference>
<dbReference type="InterPro" id="IPR028976">
    <property type="entry name" value="CheC-like_sf"/>
</dbReference>
<dbReference type="PANTHER" id="PTHR43484">
    <property type="match status" value="1"/>
</dbReference>
<comment type="caution">
    <text evidence="3">The sequence shown here is derived from an EMBL/GenBank/DDBJ whole genome shotgun (WGS) entry which is preliminary data.</text>
</comment>
<dbReference type="SUPFAM" id="SSF103039">
    <property type="entry name" value="CheC-like"/>
    <property type="match status" value="1"/>
</dbReference>
<protein>
    <submittedName>
        <fullName evidence="3">Chemotaxis protein CheC</fullName>
    </submittedName>
</protein>
<dbReference type="GO" id="GO:0016787">
    <property type="term" value="F:hydrolase activity"/>
    <property type="evidence" value="ECO:0007669"/>
    <property type="project" value="InterPro"/>
</dbReference>
<evidence type="ECO:0000256" key="1">
    <source>
        <dbReference type="ARBA" id="ARBA00022500"/>
    </source>
</evidence>
<evidence type="ECO:0000259" key="2">
    <source>
        <dbReference type="Pfam" id="PF04509"/>
    </source>
</evidence>
<evidence type="ECO:0000313" key="4">
    <source>
        <dbReference type="Proteomes" id="UP000575898"/>
    </source>
</evidence>
<feature type="domain" description="CheC-like protein" evidence="2">
    <location>
        <begin position="11"/>
        <end position="45"/>
    </location>
</feature>
<keyword evidence="1" id="KW-0145">Chemotaxis</keyword>
<sequence>MTHPPLLTTDQTDALQEVTNIAIGQAATSLAAILDCFVRLSVPRIRVLEASDLSRAMTDMIGLGTEITATRQSFQGSMQGEALVIYDQTGCAELAAELMGYEDDLTDQAEVEILLEVSNVLIGACLGSIAELLGVQQSFSPPTILVTRRPIDTLFADMTLCWQHALLVEVSFSLENRQFSCHIAFMMPDATIESMRQAIEKFMENY</sequence>
<name>A0A840MKI7_9PROT</name>
<dbReference type="PANTHER" id="PTHR43484:SF1">
    <property type="entry name" value="FLAGELLAR MOTOR SWITCH PROTEIN FLIN"/>
    <property type="match status" value="1"/>
</dbReference>
<gene>
    <name evidence="3" type="ORF">HNQ59_000928</name>
</gene>
<dbReference type="Proteomes" id="UP000575898">
    <property type="component" value="Unassembled WGS sequence"/>
</dbReference>
<dbReference type="AlphaFoldDB" id="A0A840MKI7"/>
<dbReference type="Pfam" id="PF04509">
    <property type="entry name" value="CheC"/>
    <property type="match status" value="1"/>
</dbReference>
<evidence type="ECO:0000313" key="3">
    <source>
        <dbReference type="EMBL" id="MBB5017659.1"/>
    </source>
</evidence>
<organism evidence="3 4">
    <name type="scientific">Chitinivorax tropicus</name>
    <dbReference type="NCBI Taxonomy" id="714531"/>
    <lineage>
        <taxon>Bacteria</taxon>
        <taxon>Pseudomonadati</taxon>
        <taxon>Pseudomonadota</taxon>
        <taxon>Betaproteobacteria</taxon>
        <taxon>Chitinivorax</taxon>
    </lineage>
</organism>
<dbReference type="InterPro" id="IPR051469">
    <property type="entry name" value="FliN/MopA/SpaO"/>
</dbReference>
<keyword evidence="4" id="KW-1185">Reference proteome</keyword>
<dbReference type="CDD" id="cd17910">
    <property type="entry name" value="CheC_ClassII"/>
    <property type="match status" value="1"/>
</dbReference>
<dbReference type="InterPro" id="IPR007597">
    <property type="entry name" value="CheC"/>
</dbReference>
<dbReference type="GO" id="GO:0006935">
    <property type="term" value="P:chemotaxis"/>
    <property type="evidence" value="ECO:0007669"/>
    <property type="project" value="UniProtKB-KW"/>
</dbReference>
<proteinExistence type="predicted"/>
<accession>A0A840MKI7</accession>
<dbReference type="RefSeq" id="WP_184035794.1">
    <property type="nucleotide sequence ID" value="NZ_JACHHY010000004.1"/>
</dbReference>
<reference evidence="3 4" key="1">
    <citation type="submission" date="2020-08" db="EMBL/GenBank/DDBJ databases">
        <title>Genomic Encyclopedia of Type Strains, Phase IV (KMG-IV): sequencing the most valuable type-strain genomes for metagenomic binning, comparative biology and taxonomic classification.</title>
        <authorList>
            <person name="Goeker M."/>
        </authorList>
    </citation>
    <scope>NUCLEOTIDE SEQUENCE [LARGE SCALE GENOMIC DNA]</scope>
    <source>
        <strain evidence="3 4">DSM 27165</strain>
    </source>
</reference>
<dbReference type="Gene3D" id="3.40.1550.10">
    <property type="entry name" value="CheC-like"/>
    <property type="match status" value="1"/>
</dbReference>